<dbReference type="PROSITE" id="PS50891">
    <property type="entry name" value="LOB"/>
    <property type="match status" value="1"/>
</dbReference>
<organism evidence="4 5">
    <name type="scientific">Carpinus fangiana</name>
    <dbReference type="NCBI Taxonomy" id="176857"/>
    <lineage>
        <taxon>Eukaryota</taxon>
        <taxon>Viridiplantae</taxon>
        <taxon>Streptophyta</taxon>
        <taxon>Embryophyta</taxon>
        <taxon>Tracheophyta</taxon>
        <taxon>Spermatophyta</taxon>
        <taxon>Magnoliopsida</taxon>
        <taxon>eudicotyledons</taxon>
        <taxon>Gunneridae</taxon>
        <taxon>Pentapetalae</taxon>
        <taxon>rosids</taxon>
        <taxon>fabids</taxon>
        <taxon>Fagales</taxon>
        <taxon>Betulaceae</taxon>
        <taxon>Carpinus</taxon>
    </lineage>
</organism>
<name>A0A5N6QK84_9ROSI</name>
<dbReference type="InterPro" id="IPR004883">
    <property type="entry name" value="LOB"/>
</dbReference>
<sequence length="317" mass="34676">MSSSSSPCAACKFLRRKCTQECVFAPYFPPDQPQKFANVHKVFGASNVAKLLNELNVSQRENAVNSLAYEAEARLRDPVYGCVGLISFLQQTLKQVHTDLMNAKKELATYIGPQAMLPIMQPQGFIPQQQVHPGNPSSSAAMLPYNMSPMLGIPTGAPTHGGQLVIREPQTQSQHQHHQHQIFEAQQLAAAVAAREQQEILRTYEQQQQQPELVRFNSGFDPAVGGGSVSPLASGFNQMNVGGSGGVMSPSLALGTFENPYQMQPHQGEHHGHPHHHPLQAQLLLQPVQQQQAQQTQRTQPQTKSESEEGRGVGPSC</sequence>
<evidence type="ECO:0000313" key="4">
    <source>
        <dbReference type="EMBL" id="KAE7999575.1"/>
    </source>
</evidence>
<evidence type="ECO:0000256" key="1">
    <source>
        <dbReference type="ARBA" id="ARBA00005474"/>
    </source>
</evidence>
<dbReference type="AlphaFoldDB" id="A0A5N6QK84"/>
<dbReference type="EMBL" id="CM017321">
    <property type="protein sequence ID" value="KAE7999575.1"/>
    <property type="molecule type" value="Genomic_DNA"/>
</dbReference>
<dbReference type="Proteomes" id="UP000327013">
    <property type="component" value="Chromosome 1"/>
</dbReference>
<gene>
    <name evidence="4" type="ORF">FH972_003983</name>
</gene>
<evidence type="ECO:0000259" key="3">
    <source>
        <dbReference type="PROSITE" id="PS50891"/>
    </source>
</evidence>
<keyword evidence="5" id="KW-1185">Reference proteome</keyword>
<feature type="domain" description="LOB" evidence="3">
    <location>
        <begin position="6"/>
        <end position="107"/>
    </location>
</feature>
<feature type="compositionally biased region" description="Low complexity" evidence="2">
    <location>
        <begin position="288"/>
        <end position="302"/>
    </location>
</feature>
<dbReference type="OrthoDB" id="772606at2759"/>
<comment type="similarity">
    <text evidence="1">Belongs to the LOB domain-containing protein family.</text>
</comment>
<evidence type="ECO:0000313" key="5">
    <source>
        <dbReference type="Proteomes" id="UP000327013"/>
    </source>
</evidence>
<dbReference type="Pfam" id="PF03195">
    <property type="entry name" value="LOB"/>
    <property type="match status" value="1"/>
</dbReference>
<reference evidence="4 5" key="1">
    <citation type="submission" date="2019-06" db="EMBL/GenBank/DDBJ databases">
        <title>A chromosomal-level reference genome of Carpinus fangiana (Coryloideae, Betulaceae).</title>
        <authorList>
            <person name="Yang X."/>
            <person name="Wang Z."/>
            <person name="Zhang L."/>
            <person name="Hao G."/>
            <person name="Liu J."/>
            <person name="Yang Y."/>
        </authorList>
    </citation>
    <scope>NUCLEOTIDE SEQUENCE [LARGE SCALE GENOMIC DNA]</scope>
    <source>
        <strain evidence="4">Cfa_2016G</strain>
        <tissue evidence="4">Leaf</tissue>
    </source>
</reference>
<dbReference type="EMBL" id="CM017321">
    <property type="protein sequence ID" value="KAE7999574.1"/>
    <property type="molecule type" value="Genomic_DNA"/>
</dbReference>
<evidence type="ECO:0000256" key="2">
    <source>
        <dbReference type="SAM" id="MobiDB-lite"/>
    </source>
</evidence>
<dbReference type="PANTHER" id="PTHR31301:SF68">
    <property type="entry name" value="LOB DOMAIN-CONTAINING PROTEIN 32-RELATED"/>
    <property type="match status" value="1"/>
</dbReference>
<protein>
    <recommendedName>
        <fullName evidence="3">LOB domain-containing protein</fullName>
    </recommendedName>
</protein>
<dbReference type="PANTHER" id="PTHR31301">
    <property type="entry name" value="LOB DOMAIN-CONTAINING PROTEIN 4-RELATED"/>
    <property type="match status" value="1"/>
</dbReference>
<proteinExistence type="inferred from homology"/>
<accession>A0A5N6QK84</accession>
<feature type="region of interest" description="Disordered" evidence="2">
    <location>
        <begin position="288"/>
        <end position="317"/>
    </location>
</feature>